<dbReference type="Proteomes" id="UP000636709">
    <property type="component" value="Unassembled WGS sequence"/>
</dbReference>
<accession>A0A835BHQ1</accession>
<sequence>MELLLGIERTRVTRRRRGSSEKAYLQRESRRLRRPPGRLGFSCSGRRVGMAPCWCQGVRPLGSAGPSANAITNSSSLRHRLRAPANSSSLRHRLRAPANSSSLRLRLRALSRILTASSTSEGARGQSMEGFLGAHLVRLRCDVRGRGCNYLTADEDARGERASIWALEFAEGWALFRSDYGGYLSAANNIARTGGRSGVVLAVGQHLMPVRNQAPPEMLWRSARREGHVVLRNRAGGYLRANGRYNLRWSTAVSVAEDDTTPRMMWTVEVVPMGLLGEDYFW</sequence>
<organism evidence="1 2">
    <name type="scientific">Digitaria exilis</name>
    <dbReference type="NCBI Taxonomy" id="1010633"/>
    <lineage>
        <taxon>Eukaryota</taxon>
        <taxon>Viridiplantae</taxon>
        <taxon>Streptophyta</taxon>
        <taxon>Embryophyta</taxon>
        <taxon>Tracheophyta</taxon>
        <taxon>Spermatophyta</taxon>
        <taxon>Magnoliopsida</taxon>
        <taxon>Liliopsida</taxon>
        <taxon>Poales</taxon>
        <taxon>Poaceae</taxon>
        <taxon>PACMAD clade</taxon>
        <taxon>Panicoideae</taxon>
        <taxon>Panicodae</taxon>
        <taxon>Paniceae</taxon>
        <taxon>Anthephorinae</taxon>
        <taxon>Digitaria</taxon>
    </lineage>
</organism>
<evidence type="ECO:0008006" key="3">
    <source>
        <dbReference type="Google" id="ProtNLM"/>
    </source>
</evidence>
<name>A0A835BHQ1_9POAL</name>
<dbReference type="EMBL" id="JACEFO010001924">
    <property type="protein sequence ID" value="KAF8693505.1"/>
    <property type="molecule type" value="Genomic_DNA"/>
</dbReference>
<keyword evidence="2" id="KW-1185">Reference proteome</keyword>
<dbReference type="PANTHER" id="PTHR31205">
    <property type="entry name" value="ACTIN CROSS-LINKING PROTEIN (DUF569)"/>
    <property type="match status" value="1"/>
</dbReference>
<evidence type="ECO:0000313" key="1">
    <source>
        <dbReference type="EMBL" id="KAF8693505.1"/>
    </source>
</evidence>
<comment type="caution">
    <text evidence="1">The sequence shown here is derived from an EMBL/GenBank/DDBJ whole genome shotgun (WGS) entry which is preliminary data.</text>
</comment>
<reference evidence="1" key="1">
    <citation type="submission" date="2020-07" db="EMBL/GenBank/DDBJ databases">
        <title>Genome sequence and genetic diversity analysis of an under-domesticated orphan crop, white fonio (Digitaria exilis).</title>
        <authorList>
            <person name="Bennetzen J.L."/>
            <person name="Chen S."/>
            <person name="Ma X."/>
            <person name="Wang X."/>
            <person name="Yssel A.E.J."/>
            <person name="Chaluvadi S.R."/>
            <person name="Johnson M."/>
            <person name="Gangashetty P."/>
            <person name="Hamidou F."/>
            <person name="Sanogo M.D."/>
            <person name="Zwaenepoel A."/>
            <person name="Wallace J."/>
            <person name="Van De Peer Y."/>
            <person name="Van Deynze A."/>
        </authorList>
    </citation>
    <scope>NUCLEOTIDE SEQUENCE</scope>
    <source>
        <tissue evidence="1">Leaves</tissue>
    </source>
</reference>
<evidence type="ECO:0000313" key="2">
    <source>
        <dbReference type="Proteomes" id="UP000636709"/>
    </source>
</evidence>
<dbReference type="InterPro" id="IPR008999">
    <property type="entry name" value="Actin-crosslinking"/>
</dbReference>
<dbReference type="PANTHER" id="PTHR31205:SF11">
    <property type="entry name" value="OS05G0115500 PROTEIN"/>
    <property type="match status" value="1"/>
</dbReference>
<dbReference type="Gene3D" id="2.80.10.50">
    <property type="match status" value="1"/>
</dbReference>
<gene>
    <name evidence="1" type="ORF">HU200_038903</name>
</gene>
<dbReference type="AlphaFoldDB" id="A0A835BHQ1"/>
<dbReference type="SUPFAM" id="SSF50405">
    <property type="entry name" value="Actin-crosslinking proteins"/>
    <property type="match status" value="1"/>
</dbReference>
<protein>
    <recommendedName>
        <fullName evidence="3">DUF569 domain-containing protein</fullName>
    </recommendedName>
</protein>
<proteinExistence type="predicted"/>